<evidence type="ECO:0000313" key="1">
    <source>
        <dbReference type="EMBL" id="SVA19167.1"/>
    </source>
</evidence>
<dbReference type="Gene3D" id="3.40.50.150">
    <property type="entry name" value="Vaccinia Virus protein VP39"/>
    <property type="match status" value="1"/>
</dbReference>
<dbReference type="PANTHER" id="PTHR43861">
    <property type="entry name" value="TRANS-ACONITATE 2-METHYLTRANSFERASE-RELATED"/>
    <property type="match status" value="1"/>
</dbReference>
<dbReference type="SUPFAM" id="SSF53335">
    <property type="entry name" value="S-adenosyl-L-methionine-dependent methyltransferases"/>
    <property type="match status" value="1"/>
</dbReference>
<feature type="non-terminal residue" evidence="1">
    <location>
        <position position="1"/>
    </location>
</feature>
<dbReference type="Pfam" id="PF13489">
    <property type="entry name" value="Methyltransf_23"/>
    <property type="match status" value="1"/>
</dbReference>
<name>A0A381TW21_9ZZZZ</name>
<gene>
    <name evidence="1" type="ORF">METZ01_LOCUS72021</name>
</gene>
<sequence length="298" mass="32746">MMSDERRCCVMCGPPAVSEHLFRKGAYAILRCRLCGLIFASPHPTHDELEQIYSESFFQVGEKFAGQAGSSGRLNAEHRVRRLLTTPGVTRGRWLDVGCATGDFMLAARPHVGHIAGVEMSMYAAEQTRAKGLQDVVVGDFLRASLGNDPVDVVTMWDVIEHVPDPLAFLRHAFQLLRNGGLIALSTGDIGSLVARVMGRFWHLMIPPRHLYFFSPVTIRNLLSQAGFEAVVVSKPGKRVPLDFALWKLASLVTPRAGSAALRLGALTHLGRLAPFVNLWDIMTIVARKRPLGMTPSP</sequence>
<feature type="non-terminal residue" evidence="1">
    <location>
        <position position="298"/>
    </location>
</feature>
<dbReference type="InterPro" id="IPR029063">
    <property type="entry name" value="SAM-dependent_MTases_sf"/>
</dbReference>
<dbReference type="PANTHER" id="PTHR43861:SF6">
    <property type="entry name" value="METHYLTRANSFERASE TYPE 11"/>
    <property type="match status" value="1"/>
</dbReference>
<protein>
    <recommendedName>
        <fullName evidence="2">Methyltransferase type 11 domain-containing protein</fullName>
    </recommendedName>
</protein>
<proteinExistence type="predicted"/>
<dbReference type="EMBL" id="UINC01005114">
    <property type="protein sequence ID" value="SVA19167.1"/>
    <property type="molecule type" value="Genomic_DNA"/>
</dbReference>
<accession>A0A381TW21</accession>
<dbReference type="AlphaFoldDB" id="A0A381TW21"/>
<dbReference type="CDD" id="cd02440">
    <property type="entry name" value="AdoMet_MTases"/>
    <property type="match status" value="1"/>
</dbReference>
<evidence type="ECO:0008006" key="2">
    <source>
        <dbReference type="Google" id="ProtNLM"/>
    </source>
</evidence>
<organism evidence="1">
    <name type="scientific">marine metagenome</name>
    <dbReference type="NCBI Taxonomy" id="408172"/>
    <lineage>
        <taxon>unclassified sequences</taxon>
        <taxon>metagenomes</taxon>
        <taxon>ecological metagenomes</taxon>
    </lineage>
</organism>
<reference evidence="1" key="1">
    <citation type="submission" date="2018-05" db="EMBL/GenBank/DDBJ databases">
        <authorList>
            <person name="Lanie J.A."/>
            <person name="Ng W.-L."/>
            <person name="Kazmierczak K.M."/>
            <person name="Andrzejewski T.M."/>
            <person name="Davidsen T.M."/>
            <person name="Wayne K.J."/>
            <person name="Tettelin H."/>
            <person name="Glass J.I."/>
            <person name="Rusch D."/>
            <person name="Podicherti R."/>
            <person name="Tsui H.-C.T."/>
            <person name="Winkler M.E."/>
        </authorList>
    </citation>
    <scope>NUCLEOTIDE SEQUENCE</scope>
</reference>